<evidence type="ECO:0000259" key="5">
    <source>
        <dbReference type="Pfam" id="PF00884"/>
    </source>
</evidence>
<comment type="similarity">
    <text evidence="1">Belongs to the sulfatase family.</text>
</comment>
<protein>
    <recommendedName>
        <fullName evidence="5">Sulfatase N-terminal domain-containing protein</fullName>
    </recommendedName>
</protein>
<organism evidence="6">
    <name type="scientific">marine sediment metagenome</name>
    <dbReference type="NCBI Taxonomy" id="412755"/>
    <lineage>
        <taxon>unclassified sequences</taxon>
        <taxon>metagenomes</taxon>
        <taxon>ecological metagenomes</taxon>
    </lineage>
</organism>
<feature type="domain" description="Sulfatase N-terminal" evidence="5">
    <location>
        <begin position="24"/>
        <end position="217"/>
    </location>
</feature>
<keyword evidence="3" id="KW-0378">Hydrolase</keyword>
<accession>X0SSK2</accession>
<comment type="caution">
    <text evidence="6">The sequence shown here is derived from an EMBL/GenBank/DDBJ whole genome shotgun (WGS) entry which is preliminary data.</text>
</comment>
<proteinExistence type="inferred from homology"/>
<dbReference type="PANTHER" id="PTHR42693:SF53">
    <property type="entry name" value="ENDO-4-O-SULFATASE"/>
    <property type="match status" value="1"/>
</dbReference>
<keyword evidence="4" id="KW-0106">Calcium</keyword>
<evidence type="ECO:0000256" key="3">
    <source>
        <dbReference type="ARBA" id="ARBA00022801"/>
    </source>
</evidence>
<dbReference type="InterPro" id="IPR050738">
    <property type="entry name" value="Sulfatase"/>
</dbReference>
<feature type="non-terminal residue" evidence="6">
    <location>
        <position position="220"/>
    </location>
</feature>
<dbReference type="PANTHER" id="PTHR42693">
    <property type="entry name" value="ARYLSULFATASE FAMILY MEMBER"/>
    <property type="match status" value="1"/>
</dbReference>
<dbReference type="Pfam" id="PF00884">
    <property type="entry name" value="Sulfatase"/>
    <property type="match status" value="1"/>
</dbReference>
<evidence type="ECO:0000256" key="1">
    <source>
        <dbReference type="ARBA" id="ARBA00008779"/>
    </source>
</evidence>
<reference evidence="6" key="1">
    <citation type="journal article" date="2014" name="Front. Microbiol.">
        <title>High frequency of phylogenetically diverse reductive dehalogenase-homologous genes in deep subseafloor sedimentary metagenomes.</title>
        <authorList>
            <person name="Kawai M."/>
            <person name="Futagami T."/>
            <person name="Toyoda A."/>
            <person name="Takaki Y."/>
            <person name="Nishi S."/>
            <person name="Hori S."/>
            <person name="Arai W."/>
            <person name="Tsubouchi T."/>
            <person name="Morono Y."/>
            <person name="Uchiyama I."/>
            <person name="Ito T."/>
            <person name="Fujiyama A."/>
            <person name="Inagaki F."/>
            <person name="Takami H."/>
        </authorList>
    </citation>
    <scope>NUCLEOTIDE SEQUENCE</scope>
    <source>
        <strain evidence="6">Expedition CK06-06</strain>
    </source>
</reference>
<dbReference type="Gene3D" id="3.40.720.10">
    <property type="entry name" value="Alkaline Phosphatase, subunit A"/>
    <property type="match status" value="1"/>
</dbReference>
<keyword evidence="2" id="KW-0479">Metal-binding</keyword>
<dbReference type="GO" id="GO:0046872">
    <property type="term" value="F:metal ion binding"/>
    <property type="evidence" value="ECO:0007669"/>
    <property type="project" value="UniProtKB-KW"/>
</dbReference>
<dbReference type="InterPro" id="IPR000917">
    <property type="entry name" value="Sulfatase_N"/>
</dbReference>
<dbReference type="PROSITE" id="PS00523">
    <property type="entry name" value="SULFATASE_1"/>
    <property type="match status" value="1"/>
</dbReference>
<dbReference type="GO" id="GO:0004065">
    <property type="term" value="F:arylsulfatase activity"/>
    <property type="evidence" value="ECO:0007669"/>
    <property type="project" value="TreeGrafter"/>
</dbReference>
<dbReference type="EMBL" id="BARS01007142">
    <property type="protein sequence ID" value="GAF78902.1"/>
    <property type="molecule type" value="Genomic_DNA"/>
</dbReference>
<dbReference type="SUPFAM" id="SSF53649">
    <property type="entry name" value="Alkaline phosphatase-like"/>
    <property type="match status" value="1"/>
</dbReference>
<evidence type="ECO:0000256" key="4">
    <source>
        <dbReference type="ARBA" id="ARBA00022837"/>
    </source>
</evidence>
<evidence type="ECO:0000313" key="6">
    <source>
        <dbReference type="EMBL" id="GAF78902.1"/>
    </source>
</evidence>
<dbReference type="InterPro" id="IPR024607">
    <property type="entry name" value="Sulfatase_CS"/>
</dbReference>
<gene>
    <name evidence="6" type="ORF">S01H1_13810</name>
</gene>
<dbReference type="InterPro" id="IPR017850">
    <property type="entry name" value="Alkaline_phosphatase_core_sf"/>
</dbReference>
<dbReference type="AlphaFoldDB" id="X0SSK2"/>
<name>X0SSK2_9ZZZZ</name>
<sequence>MSLMAACFVFCSDCDARQDSENRPHIVLVMADDQGWGQTGYYGHPFLKTPHLDDMAAHGLRLDRFYAGGPVCSPTRATVLTGRTHERTGVMSHGYPLRLQEKTIPQALAEVGYVTSHFGKWHLNGIRGAGIPILPNDERRPDVFGFGHWLSVTNFFDMNPLMGQRGKPAGDFEKKTGDSSEVVVMEALRFLKEQLNKKSDVRTFTVIWFGTPHSPWASLE</sequence>
<evidence type="ECO:0000256" key="2">
    <source>
        <dbReference type="ARBA" id="ARBA00022723"/>
    </source>
</evidence>